<proteinExistence type="inferred from homology"/>
<reference evidence="6 7" key="1">
    <citation type="submission" date="2018-06" db="EMBL/GenBank/DDBJ databases">
        <title>Sphaerisporangium craniellae sp. nov., isolated from a marine sponge in the South China Sea.</title>
        <authorList>
            <person name="Li L."/>
        </authorList>
    </citation>
    <scope>NUCLEOTIDE SEQUENCE [LARGE SCALE GENOMIC DNA]</scope>
    <source>
        <strain evidence="6 7">LHW63015</strain>
    </source>
</reference>
<dbReference type="PANTHER" id="PTHR30532">
    <property type="entry name" value="IRON III DICITRATE-BINDING PERIPLASMIC PROTEIN"/>
    <property type="match status" value="1"/>
</dbReference>
<dbReference type="InterPro" id="IPR006311">
    <property type="entry name" value="TAT_signal"/>
</dbReference>
<dbReference type="OrthoDB" id="1846031at2"/>
<dbReference type="RefSeq" id="WP_113984853.1">
    <property type="nucleotide sequence ID" value="NZ_QMEY01000020.1"/>
</dbReference>
<gene>
    <name evidence="6" type="ORF">DP939_33575</name>
</gene>
<dbReference type="PROSITE" id="PS50983">
    <property type="entry name" value="FE_B12_PBP"/>
    <property type="match status" value="1"/>
</dbReference>
<protein>
    <recommendedName>
        <fullName evidence="5">Fe/B12 periplasmic-binding domain-containing protein</fullName>
    </recommendedName>
</protein>
<feature type="domain" description="Fe/B12 periplasmic-binding" evidence="5">
    <location>
        <begin position="38"/>
        <end position="322"/>
    </location>
</feature>
<keyword evidence="4" id="KW-0732">Signal</keyword>
<dbReference type="GO" id="GO:0030288">
    <property type="term" value="C:outer membrane-bounded periplasmic space"/>
    <property type="evidence" value="ECO:0007669"/>
    <property type="project" value="TreeGrafter"/>
</dbReference>
<dbReference type="PANTHER" id="PTHR30532:SF24">
    <property type="entry name" value="FERRIC ENTEROBACTIN-BINDING PERIPLASMIC PROTEIN FEPB"/>
    <property type="match status" value="1"/>
</dbReference>
<evidence type="ECO:0000256" key="2">
    <source>
        <dbReference type="ARBA" id="ARBA00008814"/>
    </source>
</evidence>
<dbReference type="GO" id="GO:1901678">
    <property type="term" value="P:iron coordination entity transport"/>
    <property type="evidence" value="ECO:0007669"/>
    <property type="project" value="UniProtKB-ARBA"/>
</dbReference>
<dbReference type="Proteomes" id="UP000253303">
    <property type="component" value="Unassembled WGS sequence"/>
</dbReference>
<accession>A0A366LQX4</accession>
<dbReference type="Gene3D" id="3.40.50.1980">
    <property type="entry name" value="Nitrogenase molybdenum iron protein domain"/>
    <property type="match status" value="2"/>
</dbReference>
<sequence>MDNTSTRRSGPAAAMSRARFLRGAGALTTAFALGACGPATSRTKPGTSRVIALGYVKDTDAALAVGVTPIAMPRPSGLREPEPWTRAAIESLGGSPPEYLNLDTEPPIEHLAALRPDLILASGYYSIARFRDRLAQVAEVVLPVTGPNTDPWQDTALRIGRALGRAATAAQQVAETESAVRRARATYPRLAGRTFTYSSYTSTGGFWTKSSPDDLIARGLAAYGMNLAPAVARLPESEVRGMSPVSGELVDVLDADVTIVLTRSEEERRAYESGPLFAGLGSVRRGSYLPIGPADGNALAFPSVLSVRYAAGDVIPRLAAAIR</sequence>
<dbReference type="InterPro" id="IPR002491">
    <property type="entry name" value="ABC_transptr_periplasmic_BD"/>
</dbReference>
<dbReference type="InterPro" id="IPR051313">
    <property type="entry name" value="Bact_iron-sidero_bind"/>
</dbReference>
<organism evidence="6 7">
    <name type="scientific">Spongiactinospora rosea</name>
    <dbReference type="NCBI Taxonomy" id="2248750"/>
    <lineage>
        <taxon>Bacteria</taxon>
        <taxon>Bacillati</taxon>
        <taxon>Actinomycetota</taxon>
        <taxon>Actinomycetes</taxon>
        <taxon>Streptosporangiales</taxon>
        <taxon>Streptosporangiaceae</taxon>
        <taxon>Spongiactinospora</taxon>
    </lineage>
</organism>
<dbReference type="Pfam" id="PF01497">
    <property type="entry name" value="Peripla_BP_2"/>
    <property type="match status" value="1"/>
</dbReference>
<evidence type="ECO:0000259" key="5">
    <source>
        <dbReference type="PROSITE" id="PS50983"/>
    </source>
</evidence>
<evidence type="ECO:0000256" key="4">
    <source>
        <dbReference type="ARBA" id="ARBA00022729"/>
    </source>
</evidence>
<keyword evidence="7" id="KW-1185">Reference proteome</keyword>
<comment type="similarity">
    <text evidence="2">Belongs to the bacterial solute-binding protein 8 family.</text>
</comment>
<comment type="caution">
    <text evidence="6">The sequence shown here is derived from an EMBL/GenBank/DDBJ whole genome shotgun (WGS) entry which is preliminary data.</text>
</comment>
<dbReference type="PROSITE" id="PS51318">
    <property type="entry name" value="TAT"/>
    <property type="match status" value="1"/>
</dbReference>
<name>A0A366LQX4_9ACTN</name>
<dbReference type="AlphaFoldDB" id="A0A366LQX4"/>
<evidence type="ECO:0000313" key="6">
    <source>
        <dbReference type="EMBL" id="RBQ15933.1"/>
    </source>
</evidence>
<dbReference type="EMBL" id="QMEY01000020">
    <property type="protein sequence ID" value="RBQ15933.1"/>
    <property type="molecule type" value="Genomic_DNA"/>
</dbReference>
<comment type="subcellular location">
    <subcellularLocation>
        <location evidence="1">Cell envelope</location>
    </subcellularLocation>
</comment>
<evidence type="ECO:0000256" key="1">
    <source>
        <dbReference type="ARBA" id="ARBA00004196"/>
    </source>
</evidence>
<evidence type="ECO:0000313" key="7">
    <source>
        <dbReference type="Proteomes" id="UP000253303"/>
    </source>
</evidence>
<keyword evidence="3" id="KW-0813">Transport</keyword>
<dbReference type="SUPFAM" id="SSF53807">
    <property type="entry name" value="Helical backbone' metal receptor"/>
    <property type="match status" value="1"/>
</dbReference>
<evidence type="ECO:0000256" key="3">
    <source>
        <dbReference type="ARBA" id="ARBA00022448"/>
    </source>
</evidence>